<evidence type="ECO:0000313" key="3">
    <source>
        <dbReference type="EMBL" id="KAF0292577.1"/>
    </source>
</evidence>
<organism evidence="3 4">
    <name type="scientific">Amphibalanus amphitrite</name>
    <name type="common">Striped barnacle</name>
    <name type="synonym">Balanus amphitrite</name>
    <dbReference type="NCBI Taxonomy" id="1232801"/>
    <lineage>
        <taxon>Eukaryota</taxon>
        <taxon>Metazoa</taxon>
        <taxon>Ecdysozoa</taxon>
        <taxon>Arthropoda</taxon>
        <taxon>Crustacea</taxon>
        <taxon>Multicrustacea</taxon>
        <taxon>Cirripedia</taxon>
        <taxon>Thoracica</taxon>
        <taxon>Thoracicalcarea</taxon>
        <taxon>Balanomorpha</taxon>
        <taxon>Balanoidea</taxon>
        <taxon>Balanidae</taxon>
        <taxon>Amphibalaninae</taxon>
        <taxon>Amphibalanus</taxon>
    </lineage>
</organism>
<dbReference type="Proteomes" id="UP000440578">
    <property type="component" value="Unassembled WGS sequence"/>
</dbReference>
<feature type="transmembrane region" description="Helical" evidence="1">
    <location>
        <begin position="247"/>
        <end position="266"/>
    </location>
</feature>
<keyword evidence="2" id="KW-0732">Signal</keyword>
<keyword evidence="1" id="KW-0812">Transmembrane</keyword>
<dbReference type="OrthoDB" id="6413868at2759"/>
<proteinExistence type="predicted"/>
<evidence type="ECO:0000256" key="1">
    <source>
        <dbReference type="SAM" id="Phobius"/>
    </source>
</evidence>
<keyword evidence="1" id="KW-0472">Membrane</keyword>
<gene>
    <name evidence="3" type="ORF">FJT64_009470</name>
</gene>
<reference evidence="3 4" key="1">
    <citation type="submission" date="2019-07" db="EMBL/GenBank/DDBJ databases">
        <title>Draft genome assembly of a fouling barnacle, Amphibalanus amphitrite (Darwin, 1854): The first reference genome for Thecostraca.</title>
        <authorList>
            <person name="Kim W."/>
        </authorList>
    </citation>
    <scope>NUCLEOTIDE SEQUENCE [LARGE SCALE GENOMIC DNA]</scope>
    <source>
        <strain evidence="3">SNU_AA5</strain>
        <tissue evidence="3">Soma without cirri and trophi</tissue>
    </source>
</reference>
<comment type="caution">
    <text evidence="3">The sequence shown here is derived from an EMBL/GenBank/DDBJ whole genome shotgun (WGS) entry which is preliminary data.</text>
</comment>
<protein>
    <submittedName>
        <fullName evidence="3">Uncharacterized protein</fullName>
    </submittedName>
</protein>
<accession>A0A6A4V8I4</accession>
<evidence type="ECO:0000313" key="4">
    <source>
        <dbReference type="Proteomes" id="UP000440578"/>
    </source>
</evidence>
<dbReference type="Gene3D" id="2.20.20.160">
    <property type="match status" value="1"/>
</dbReference>
<dbReference type="AlphaFoldDB" id="A0A6A4V8I4"/>
<keyword evidence="1" id="KW-1133">Transmembrane helix</keyword>
<feature type="signal peptide" evidence="2">
    <location>
        <begin position="1"/>
        <end position="24"/>
    </location>
</feature>
<evidence type="ECO:0000256" key="2">
    <source>
        <dbReference type="SAM" id="SignalP"/>
    </source>
</evidence>
<keyword evidence="4" id="KW-1185">Reference proteome</keyword>
<feature type="chain" id="PRO_5025444958" evidence="2">
    <location>
        <begin position="25"/>
        <end position="342"/>
    </location>
</feature>
<sequence>MSRAALCLLVPLLVLLLTGQPAAGAGSSPADDLLLTLLRARGRQGRAQRLGQPGQQLLGDGERRLLDALVAEHTEGEQRAYGSVTSKIPFRQWIYESGQFLPTCAPQQVCSTAYPRLQRTNPQCVCPRDSPRCSPLLSADDGHTVPLVTDQSLGALTSVKTCESNDEIRECSGDDWALLAVQNTRSGKSNFLVICRCPADGSLDGPLQHQMPAYAHVPTVRVYGMLCRRTKHQYHHYRYRRAMSRRGVLVLVLLAAVAVTWASPQWRSHSRFQSSRPNYGRAAVNAATQAAGSRYGLGGSWSPKAGGVRVWQSRNGRAGLGLGISSDGRRNHGVGLGFKLKF</sequence>
<name>A0A6A4V8I4_AMPAM</name>
<dbReference type="EMBL" id="VIIS01001804">
    <property type="protein sequence ID" value="KAF0292577.1"/>
    <property type="molecule type" value="Genomic_DNA"/>
</dbReference>